<organism evidence="10 11">
    <name type="scientific">Corynebacterium xerosis</name>
    <dbReference type="NCBI Taxonomy" id="1725"/>
    <lineage>
        <taxon>Bacteria</taxon>
        <taxon>Bacillati</taxon>
        <taxon>Actinomycetota</taxon>
        <taxon>Actinomycetes</taxon>
        <taxon>Mycobacteriales</taxon>
        <taxon>Corynebacteriaceae</taxon>
        <taxon>Corynebacterium</taxon>
    </lineage>
</organism>
<evidence type="ECO:0000313" key="11">
    <source>
        <dbReference type="Proteomes" id="UP000235363"/>
    </source>
</evidence>
<evidence type="ECO:0000256" key="6">
    <source>
        <dbReference type="ARBA" id="ARBA00023136"/>
    </source>
</evidence>
<dbReference type="STRING" id="1725.WU86_08170"/>
<feature type="domain" description="EccD-like transmembrane" evidence="9">
    <location>
        <begin position="172"/>
        <end position="508"/>
    </location>
</feature>
<dbReference type="AlphaFoldDB" id="A0A2N6SX59"/>
<dbReference type="NCBIfam" id="TIGR03920">
    <property type="entry name" value="T7SS_EccD"/>
    <property type="match status" value="1"/>
</dbReference>
<evidence type="ECO:0000313" key="10">
    <source>
        <dbReference type="EMBL" id="PMC61648.1"/>
    </source>
</evidence>
<keyword evidence="4 8" id="KW-0812">Transmembrane</keyword>
<dbReference type="Proteomes" id="UP000235363">
    <property type="component" value="Unassembled WGS sequence"/>
</dbReference>
<keyword evidence="6 8" id="KW-0472">Membrane</keyword>
<dbReference type="InterPro" id="IPR006707">
    <property type="entry name" value="T7SS_EccD"/>
</dbReference>
<keyword evidence="5 8" id="KW-1133">Transmembrane helix</keyword>
<evidence type="ECO:0000256" key="2">
    <source>
        <dbReference type="ARBA" id="ARBA00006162"/>
    </source>
</evidence>
<keyword evidence="3" id="KW-1003">Cell membrane</keyword>
<feature type="transmembrane region" description="Helical" evidence="8">
    <location>
        <begin position="255"/>
        <end position="275"/>
    </location>
</feature>
<dbReference type="Gene3D" id="3.10.20.90">
    <property type="entry name" value="Phosphatidylinositol 3-kinase Catalytic Subunit, Chain A, domain 1"/>
    <property type="match status" value="1"/>
</dbReference>
<name>A0A2N6SX59_9CORY</name>
<protein>
    <submittedName>
        <fullName evidence="10">Type VII secretion integral membrane protein EccD</fullName>
    </submittedName>
</protein>
<gene>
    <name evidence="10" type="primary">eccD</name>
    <name evidence="10" type="ORF">CJ204_10115</name>
</gene>
<sequence length="511" mass="50266">MRFPHRRHPPENEPAVSAGRDAEHRPPCGGAPAQRGMRAHRHVAGPARAIGGTMSMTASMIRIRVDFLPARGPSRRADLLVPAKVPVAALLPELVDVFGSAPDPGASWRVRLPGGSIADPEAGLADAGVADGDRLVIADDPGPAPPPMVVDVTDLLADGAPGVAVVDSGVGRAVAAAATIASVAGVLGMSEHDAVLAAGVAGAAALMAAAGLRIALRRGGSAPTALVLAWQALVFSAVAGAAVTGVPISDATADWRFAAGLVPGTAVASAALLILRPSDRAVFAASTATGAAGIAMAVGAAGFAAASAWLGDARSAAAIVSALGVIGLTVAPGIGVAAAGVRVPGIPAAGEPFPDDPDPADPVDVIASRAGRLLDGLVAGSAVVLVAAAALIATRAPDRWSVGLVVALAVLCLIQSRGHARAVPSAALGCAGAALLLLLTLAQWHVGRWPASLLLLVPLLAATAVAAVPAGRVTPTMRRVLELVEAVAIAVSLPLAAVVAGVPGLAQELIP</sequence>
<evidence type="ECO:0000256" key="8">
    <source>
        <dbReference type="SAM" id="Phobius"/>
    </source>
</evidence>
<accession>A0A2N6SX59</accession>
<feature type="transmembrane region" description="Helical" evidence="8">
    <location>
        <begin position="316"/>
        <end position="341"/>
    </location>
</feature>
<evidence type="ECO:0000256" key="3">
    <source>
        <dbReference type="ARBA" id="ARBA00022475"/>
    </source>
</evidence>
<feature type="transmembrane region" description="Helical" evidence="8">
    <location>
        <begin position="426"/>
        <end position="446"/>
    </location>
</feature>
<comment type="subcellular location">
    <subcellularLocation>
        <location evidence="1">Cell membrane</location>
        <topology evidence="1">Multi-pass membrane protein</topology>
    </subcellularLocation>
</comment>
<comment type="similarity">
    <text evidence="2">Belongs to the EccD/Snm4 family.</text>
</comment>
<evidence type="ECO:0000256" key="4">
    <source>
        <dbReference type="ARBA" id="ARBA00022692"/>
    </source>
</evidence>
<evidence type="ECO:0000256" key="1">
    <source>
        <dbReference type="ARBA" id="ARBA00004651"/>
    </source>
</evidence>
<feature type="transmembrane region" description="Helical" evidence="8">
    <location>
        <begin position="228"/>
        <end position="249"/>
    </location>
</feature>
<feature type="transmembrane region" description="Helical" evidence="8">
    <location>
        <begin position="373"/>
        <end position="393"/>
    </location>
</feature>
<dbReference type="InterPro" id="IPR044049">
    <property type="entry name" value="EccD_transm"/>
</dbReference>
<dbReference type="EMBL" id="PNHF01000024">
    <property type="protein sequence ID" value="PMC61648.1"/>
    <property type="molecule type" value="Genomic_DNA"/>
</dbReference>
<dbReference type="Pfam" id="PF08817">
    <property type="entry name" value="YukD"/>
    <property type="match status" value="1"/>
</dbReference>
<feature type="transmembrane region" description="Helical" evidence="8">
    <location>
        <begin position="483"/>
        <end position="506"/>
    </location>
</feature>
<evidence type="ECO:0000256" key="7">
    <source>
        <dbReference type="SAM" id="MobiDB-lite"/>
    </source>
</evidence>
<proteinExistence type="inferred from homology"/>
<evidence type="ECO:0000259" key="9">
    <source>
        <dbReference type="Pfam" id="PF19053"/>
    </source>
</evidence>
<feature type="transmembrane region" description="Helical" evidence="8">
    <location>
        <begin position="195"/>
        <end position="216"/>
    </location>
</feature>
<reference evidence="10 11" key="1">
    <citation type="submission" date="2017-09" db="EMBL/GenBank/DDBJ databases">
        <title>Bacterial strain isolated from the female urinary microbiota.</title>
        <authorList>
            <person name="Thomas-White K."/>
            <person name="Kumar N."/>
            <person name="Forster S."/>
            <person name="Putonti C."/>
            <person name="Lawley T."/>
            <person name="Wolfe A.J."/>
        </authorList>
    </citation>
    <scope>NUCLEOTIDE SEQUENCE [LARGE SCALE GENOMIC DNA]</scope>
    <source>
        <strain evidence="10 11">UMB0908</strain>
    </source>
</reference>
<dbReference type="InterPro" id="IPR024962">
    <property type="entry name" value="YukD-like"/>
</dbReference>
<dbReference type="Pfam" id="PF19053">
    <property type="entry name" value="EccD"/>
    <property type="match status" value="1"/>
</dbReference>
<dbReference type="GO" id="GO:0005886">
    <property type="term" value="C:plasma membrane"/>
    <property type="evidence" value="ECO:0007669"/>
    <property type="project" value="UniProtKB-SubCell"/>
</dbReference>
<feature type="transmembrane region" description="Helical" evidence="8">
    <location>
        <begin position="452"/>
        <end position="471"/>
    </location>
</feature>
<feature type="region of interest" description="Disordered" evidence="7">
    <location>
        <begin position="1"/>
        <end position="39"/>
    </location>
</feature>
<feature type="transmembrane region" description="Helical" evidence="8">
    <location>
        <begin position="399"/>
        <end position="414"/>
    </location>
</feature>
<evidence type="ECO:0000256" key="5">
    <source>
        <dbReference type="ARBA" id="ARBA00022989"/>
    </source>
</evidence>
<comment type="caution">
    <text evidence="10">The sequence shown here is derived from an EMBL/GenBank/DDBJ whole genome shotgun (WGS) entry which is preliminary data.</text>
</comment>
<feature type="transmembrane region" description="Helical" evidence="8">
    <location>
        <begin position="282"/>
        <end position="310"/>
    </location>
</feature>